<evidence type="ECO:0000313" key="11">
    <source>
        <dbReference type="EMBL" id="KAJ3666962.1"/>
    </source>
</evidence>
<keyword evidence="3 10" id="KW-0716">Sensory transduction</keyword>
<dbReference type="GO" id="GO:0004984">
    <property type="term" value="F:olfactory receptor activity"/>
    <property type="evidence" value="ECO:0007669"/>
    <property type="project" value="InterPro"/>
</dbReference>
<dbReference type="AlphaFoldDB" id="A0AA38J0P8"/>
<dbReference type="EMBL" id="JALNTZ010000001">
    <property type="protein sequence ID" value="KAJ3666962.1"/>
    <property type="molecule type" value="Genomic_DNA"/>
</dbReference>
<accession>A0AA38J0P8</accession>
<keyword evidence="9 10" id="KW-0807">Transducer</keyword>
<comment type="similarity">
    <text evidence="10">Belongs to the insect chemoreceptor superfamily. Heteromeric odorant receptor channel (TC 1.A.69) family.</text>
</comment>
<keyword evidence="12" id="KW-1185">Reference proteome</keyword>
<feature type="transmembrane region" description="Helical" evidence="10">
    <location>
        <begin position="252"/>
        <end position="277"/>
    </location>
</feature>
<proteinExistence type="inferred from homology"/>
<dbReference type="GO" id="GO:0005549">
    <property type="term" value="F:odorant binding"/>
    <property type="evidence" value="ECO:0007669"/>
    <property type="project" value="InterPro"/>
</dbReference>
<evidence type="ECO:0000256" key="9">
    <source>
        <dbReference type="ARBA" id="ARBA00023224"/>
    </source>
</evidence>
<evidence type="ECO:0000256" key="8">
    <source>
        <dbReference type="ARBA" id="ARBA00023170"/>
    </source>
</evidence>
<evidence type="ECO:0000256" key="7">
    <source>
        <dbReference type="ARBA" id="ARBA00023136"/>
    </source>
</evidence>
<feature type="transmembrane region" description="Helical" evidence="10">
    <location>
        <begin position="36"/>
        <end position="56"/>
    </location>
</feature>
<dbReference type="Proteomes" id="UP001168821">
    <property type="component" value="Unassembled WGS sequence"/>
</dbReference>
<keyword evidence="4 10" id="KW-0812">Transmembrane</keyword>
<dbReference type="GO" id="GO:0005886">
    <property type="term" value="C:plasma membrane"/>
    <property type="evidence" value="ECO:0007669"/>
    <property type="project" value="UniProtKB-SubCell"/>
</dbReference>
<feature type="transmembrane region" description="Helical" evidence="10">
    <location>
        <begin position="283"/>
        <end position="306"/>
    </location>
</feature>
<evidence type="ECO:0000256" key="6">
    <source>
        <dbReference type="ARBA" id="ARBA00022989"/>
    </source>
</evidence>
<gene>
    <name evidence="11" type="ORF">Zmor_002379</name>
</gene>
<evidence type="ECO:0000256" key="2">
    <source>
        <dbReference type="ARBA" id="ARBA00022475"/>
    </source>
</evidence>
<dbReference type="PANTHER" id="PTHR21137">
    <property type="entry name" value="ODORANT RECEPTOR"/>
    <property type="match status" value="1"/>
</dbReference>
<protein>
    <recommendedName>
        <fullName evidence="10">Odorant receptor</fullName>
    </recommendedName>
</protein>
<reference evidence="11" key="1">
    <citation type="journal article" date="2023" name="G3 (Bethesda)">
        <title>Whole genome assemblies of Zophobas morio and Tenebrio molitor.</title>
        <authorList>
            <person name="Kaur S."/>
            <person name="Stinson S.A."/>
            <person name="diCenzo G.C."/>
        </authorList>
    </citation>
    <scope>NUCLEOTIDE SEQUENCE</scope>
    <source>
        <strain evidence="11">QUZm001</strain>
    </source>
</reference>
<keyword evidence="7 10" id="KW-0472">Membrane</keyword>
<evidence type="ECO:0000256" key="5">
    <source>
        <dbReference type="ARBA" id="ARBA00022725"/>
    </source>
</evidence>
<dbReference type="PANTHER" id="PTHR21137:SF35">
    <property type="entry name" value="ODORANT RECEPTOR 19A-RELATED"/>
    <property type="match status" value="1"/>
</dbReference>
<evidence type="ECO:0000256" key="3">
    <source>
        <dbReference type="ARBA" id="ARBA00022606"/>
    </source>
</evidence>
<evidence type="ECO:0000256" key="4">
    <source>
        <dbReference type="ARBA" id="ARBA00022692"/>
    </source>
</evidence>
<comment type="subcellular location">
    <subcellularLocation>
        <location evidence="1 10">Cell membrane</location>
        <topology evidence="1 10">Multi-pass membrane protein</topology>
    </subcellularLocation>
</comment>
<organism evidence="11 12">
    <name type="scientific">Zophobas morio</name>
    <dbReference type="NCBI Taxonomy" id="2755281"/>
    <lineage>
        <taxon>Eukaryota</taxon>
        <taxon>Metazoa</taxon>
        <taxon>Ecdysozoa</taxon>
        <taxon>Arthropoda</taxon>
        <taxon>Hexapoda</taxon>
        <taxon>Insecta</taxon>
        <taxon>Pterygota</taxon>
        <taxon>Neoptera</taxon>
        <taxon>Endopterygota</taxon>
        <taxon>Coleoptera</taxon>
        <taxon>Polyphaga</taxon>
        <taxon>Cucujiformia</taxon>
        <taxon>Tenebrionidae</taxon>
        <taxon>Zophobas</taxon>
    </lineage>
</organism>
<evidence type="ECO:0000256" key="10">
    <source>
        <dbReference type="RuleBase" id="RU351113"/>
    </source>
</evidence>
<sequence length="380" mass="43568">MTTIIWQSFSINIYIMRAFGLYPPEKPTRKSRLRSLLLYFAFTYPVPVLGILNFIFGEEIDQMRIGDNGFLVAETACQITKLMPFVMNGSRIKRCIHYLEDFSFEVKEDKEKFLEKWVKTCQRNSKVFLGSIIAGNVSWAVKPFLVQERQLPVDVWLPFNLMENNIVYFLVFALLTLGVGYVSIASAAIDPLIGGLCGLASGHIQVLKNNLQYLNQCTADSESLKIFITRRNVKDCINHHNIILNFVKEYECCFSSIVFSQFAGSVVVVCFCCLQLGKIPPMTLNFFIMVSYLTILLVQIYFYCYYGTILYEESNSIINAVYMGNWYDYDAESKRDLILLMERSQRPIVVTAGKILDLSVTTFTTILRRSYSLLAVLKNQ</sequence>
<keyword evidence="6 10" id="KW-1133">Transmembrane helix</keyword>
<name>A0AA38J0P8_9CUCU</name>
<feature type="transmembrane region" description="Helical" evidence="10">
    <location>
        <begin position="166"/>
        <end position="189"/>
    </location>
</feature>
<comment type="caution">
    <text evidence="11">The sequence shown here is derived from an EMBL/GenBank/DDBJ whole genome shotgun (WGS) entry which is preliminary data.</text>
</comment>
<keyword evidence="2" id="KW-1003">Cell membrane</keyword>
<dbReference type="GO" id="GO:0007165">
    <property type="term" value="P:signal transduction"/>
    <property type="evidence" value="ECO:0007669"/>
    <property type="project" value="UniProtKB-KW"/>
</dbReference>
<dbReference type="Pfam" id="PF02949">
    <property type="entry name" value="7tm_6"/>
    <property type="match status" value="1"/>
</dbReference>
<dbReference type="InterPro" id="IPR004117">
    <property type="entry name" value="7tm6_olfct_rcpt"/>
</dbReference>
<evidence type="ECO:0000256" key="1">
    <source>
        <dbReference type="ARBA" id="ARBA00004651"/>
    </source>
</evidence>
<keyword evidence="5 10" id="KW-0552">Olfaction</keyword>
<evidence type="ECO:0000313" key="12">
    <source>
        <dbReference type="Proteomes" id="UP001168821"/>
    </source>
</evidence>
<comment type="caution">
    <text evidence="10">Lacks conserved residue(s) required for the propagation of feature annotation.</text>
</comment>
<keyword evidence="8 10" id="KW-0675">Receptor</keyword>